<organism evidence="1 2">
    <name type="scientific">Edwardsiella tarda ATCC 23685</name>
    <dbReference type="NCBI Taxonomy" id="500638"/>
    <lineage>
        <taxon>Bacteria</taxon>
        <taxon>Pseudomonadati</taxon>
        <taxon>Pseudomonadota</taxon>
        <taxon>Gammaproteobacteria</taxon>
        <taxon>Enterobacterales</taxon>
        <taxon>Hafniaceae</taxon>
        <taxon>Edwardsiella</taxon>
    </lineage>
</organism>
<evidence type="ECO:0000313" key="2">
    <source>
        <dbReference type="Proteomes" id="UP000003692"/>
    </source>
</evidence>
<reference evidence="1 2" key="1">
    <citation type="submission" date="2010-02" db="EMBL/GenBank/DDBJ databases">
        <authorList>
            <person name="Weinstock G."/>
            <person name="Sodergren E."/>
            <person name="Clifton S."/>
            <person name="Fulton L."/>
            <person name="Fulton B."/>
            <person name="Courtney L."/>
            <person name="Fronick C."/>
            <person name="Harrison M."/>
            <person name="Strong C."/>
            <person name="Farmer C."/>
            <person name="Delahaunty K."/>
            <person name="Markovic C."/>
            <person name="Hall O."/>
            <person name="Minx P."/>
            <person name="Tomlinson C."/>
            <person name="Mitreva M."/>
            <person name="Nelson J."/>
            <person name="Hou S."/>
            <person name="Wollam A."/>
            <person name="Pepin K.H."/>
            <person name="Johnson M."/>
            <person name="Bhonagiri V."/>
            <person name="Zhang X."/>
            <person name="Suruliraj S."/>
            <person name="Warren W."/>
            <person name="Chinwalla A."/>
            <person name="Mardis E.R."/>
            <person name="Wilson R.K."/>
        </authorList>
    </citation>
    <scope>NUCLEOTIDE SEQUENCE [LARGE SCALE GENOMIC DNA]</scope>
    <source>
        <strain evidence="1 2">ATCC 23685</strain>
    </source>
</reference>
<dbReference type="HOGENOM" id="CLU_3269269_0_0_6"/>
<proteinExistence type="predicted"/>
<evidence type="ECO:0000313" key="1">
    <source>
        <dbReference type="EMBL" id="EFE23070.1"/>
    </source>
</evidence>
<name>D4F590_EDWTA</name>
<sequence length="41" mass="4532">MFAGLPLGTLGDQGDEACWYRVIMHRSAAQVNTGFFMRGVK</sequence>
<comment type="caution">
    <text evidence="1">The sequence shown here is derived from an EMBL/GenBank/DDBJ whole genome shotgun (WGS) entry which is preliminary data.</text>
</comment>
<accession>D4F590</accession>
<dbReference type="Proteomes" id="UP000003692">
    <property type="component" value="Unassembled WGS sequence"/>
</dbReference>
<dbReference type="AlphaFoldDB" id="D4F590"/>
<gene>
    <name evidence="1" type="ORF">EDWATA_01918</name>
</gene>
<dbReference type="EMBL" id="ADGK01000129">
    <property type="protein sequence ID" value="EFE23070.1"/>
    <property type="molecule type" value="Genomic_DNA"/>
</dbReference>
<protein>
    <submittedName>
        <fullName evidence="1">Uncharacterized protein</fullName>
    </submittedName>
</protein>